<name>A0A7J7NLH8_9MAGN</name>
<dbReference type="Proteomes" id="UP000541444">
    <property type="component" value="Unassembled WGS sequence"/>
</dbReference>
<dbReference type="InterPro" id="IPR011009">
    <property type="entry name" value="Kinase-like_dom_sf"/>
</dbReference>
<dbReference type="GO" id="GO:0005524">
    <property type="term" value="F:ATP binding"/>
    <property type="evidence" value="ECO:0007669"/>
    <property type="project" value="InterPro"/>
</dbReference>
<organism evidence="2 3">
    <name type="scientific">Kingdonia uniflora</name>
    <dbReference type="NCBI Taxonomy" id="39325"/>
    <lineage>
        <taxon>Eukaryota</taxon>
        <taxon>Viridiplantae</taxon>
        <taxon>Streptophyta</taxon>
        <taxon>Embryophyta</taxon>
        <taxon>Tracheophyta</taxon>
        <taxon>Spermatophyta</taxon>
        <taxon>Magnoliopsida</taxon>
        <taxon>Ranunculales</taxon>
        <taxon>Circaeasteraceae</taxon>
        <taxon>Kingdonia</taxon>
    </lineage>
</organism>
<reference evidence="2 3" key="1">
    <citation type="journal article" date="2020" name="IScience">
        <title>Genome Sequencing of the Endangered Kingdonia uniflora (Circaeasteraceae, Ranunculales) Reveals Potential Mechanisms of Evolutionary Specialization.</title>
        <authorList>
            <person name="Sun Y."/>
            <person name="Deng T."/>
            <person name="Zhang A."/>
            <person name="Moore M.J."/>
            <person name="Landis J.B."/>
            <person name="Lin N."/>
            <person name="Zhang H."/>
            <person name="Zhang X."/>
            <person name="Huang J."/>
            <person name="Zhang X."/>
            <person name="Sun H."/>
            <person name="Wang H."/>
        </authorList>
    </citation>
    <scope>NUCLEOTIDE SEQUENCE [LARGE SCALE GENOMIC DNA]</scope>
    <source>
        <strain evidence="2">TB1705</strain>
        <tissue evidence="2">Leaf</tissue>
    </source>
</reference>
<dbReference type="GO" id="GO:0004672">
    <property type="term" value="F:protein kinase activity"/>
    <property type="evidence" value="ECO:0007669"/>
    <property type="project" value="InterPro"/>
</dbReference>
<dbReference type="AlphaFoldDB" id="A0A7J7NLH8"/>
<dbReference type="PANTHER" id="PTHR27006">
    <property type="entry name" value="PROMASTIGOTE SURFACE ANTIGEN PROTEIN PSA"/>
    <property type="match status" value="1"/>
</dbReference>
<dbReference type="PROSITE" id="PS50011">
    <property type="entry name" value="PROTEIN_KINASE_DOM"/>
    <property type="match status" value="1"/>
</dbReference>
<dbReference type="OrthoDB" id="4062651at2759"/>
<keyword evidence="3" id="KW-1185">Reference proteome</keyword>
<proteinExistence type="predicted"/>
<accession>A0A7J7NLH8</accession>
<feature type="domain" description="Protein kinase" evidence="1">
    <location>
        <begin position="1"/>
        <end position="214"/>
    </location>
</feature>
<evidence type="ECO:0000313" key="3">
    <source>
        <dbReference type="Proteomes" id="UP000541444"/>
    </source>
</evidence>
<protein>
    <recommendedName>
        <fullName evidence="1">Protein kinase domain-containing protein</fullName>
    </recommendedName>
</protein>
<comment type="caution">
    <text evidence="2">The sequence shown here is derived from an EMBL/GenBank/DDBJ whole genome shotgun (WGS) entry which is preliminary data.</text>
</comment>
<dbReference type="Gene3D" id="1.10.510.10">
    <property type="entry name" value="Transferase(Phosphotransferase) domain 1"/>
    <property type="match status" value="1"/>
</dbReference>
<evidence type="ECO:0000259" key="1">
    <source>
        <dbReference type="PROSITE" id="PS50011"/>
    </source>
</evidence>
<dbReference type="SUPFAM" id="SSF56112">
    <property type="entry name" value="Protein kinase-like (PK-like)"/>
    <property type="match status" value="1"/>
</dbReference>
<evidence type="ECO:0000313" key="2">
    <source>
        <dbReference type="EMBL" id="KAF6167870.1"/>
    </source>
</evidence>
<dbReference type="PROSITE" id="PS00108">
    <property type="entry name" value="PROTEIN_KINASE_ST"/>
    <property type="match status" value="1"/>
</dbReference>
<gene>
    <name evidence="2" type="ORF">GIB67_027648</name>
</gene>
<dbReference type="EMBL" id="JACGCM010000715">
    <property type="protein sequence ID" value="KAF6167870.1"/>
    <property type="molecule type" value="Genomic_DNA"/>
</dbReference>
<dbReference type="PANTHER" id="PTHR27006:SF561">
    <property type="entry name" value="PROTEIN KINASE SUPERFAMILY PROTEIN"/>
    <property type="match status" value="1"/>
</dbReference>
<dbReference type="InterPro" id="IPR008271">
    <property type="entry name" value="Ser/Thr_kinase_AS"/>
</dbReference>
<sequence length="214" mass="25024">MGQSLANLLYDGGVWSLSWEERLQVFLDIVHGAGYLHEQSVPPIVYRDIKYANILLDKSMRTKVELELARFCQDEILQCNQEFLEEFDRMRVVNEDREDQHVNVHFKFAEATHTADDLARKIKEKDIEIKRAGAIKEENGRENNELKKARDDLSTSKVAVEQLTTTLPTKDMEFWMVQQKCDELNEWAARLKTKLAQANFRARNTEAREHSRKN</sequence>
<dbReference type="InterPro" id="IPR000719">
    <property type="entry name" value="Prot_kinase_dom"/>
</dbReference>